<evidence type="ECO:0000313" key="4">
    <source>
        <dbReference type="Proteomes" id="UP000095059"/>
    </source>
</evidence>
<dbReference type="InterPro" id="IPR036237">
    <property type="entry name" value="Xyl_isomerase-like_sf"/>
</dbReference>
<keyword evidence="1 3" id="KW-0413">Isomerase</keyword>
<keyword evidence="4" id="KW-1185">Reference proteome</keyword>
<dbReference type="GO" id="GO:0016853">
    <property type="term" value="F:isomerase activity"/>
    <property type="evidence" value="ECO:0007669"/>
    <property type="project" value="UniProtKB-KW"/>
</dbReference>
<dbReference type="SUPFAM" id="SSF51658">
    <property type="entry name" value="Xylose isomerase-like"/>
    <property type="match status" value="1"/>
</dbReference>
<evidence type="ECO:0000313" key="3">
    <source>
        <dbReference type="EMBL" id="OEF10158.1"/>
    </source>
</evidence>
<dbReference type="InterPro" id="IPR050417">
    <property type="entry name" value="Sugar_Epim/Isomerase"/>
</dbReference>
<reference evidence="3 4" key="1">
    <citation type="journal article" date="2012" name="Science">
        <title>Ecological populations of bacteria act as socially cohesive units of antibiotic production and resistance.</title>
        <authorList>
            <person name="Cordero O.X."/>
            <person name="Wildschutte H."/>
            <person name="Kirkup B."/>
            <person name="Proehl S."/>
            <person name="Ngo L."/>
            <person name="Hussain F."/>
            <person name="Le Roux F."/>
            <person name="Mincer T."/>
            <person name="Polz M.F."/>
        </authorList>
    </citation>
    <scope>NUCLEOTIDE SEQUENCE [LARGE SCALE GENOMIC DNA]</scope>
    <source>
        <strain evidence="3 4">5S-186</strain>
    </source>
</reference>
<organism evidence="3 4">
    <name type="scientific">Aliivibrio logei 5S-186</name>
    <dbReference type="NCBI Taxonomy" id="626086"/>
    <lineage>
        <taxon>Bacteria</taxon>
        <taxon>Pseudomonadati</taxon>
        <taxon>Pseudomonadota</taxon>
        <taxon>Gammaproteobacteria</taxon>
        <taxon>Vibrionales</taxon>
        <taxon>Vibrionaceae</taxon>
        <taxon>Aliivibrio</taxon>
    </lineage>
</organism>
<dbReference type="Gene3D" id="3.20.20.150">
    <property type="entry name" value="Divalent-metal-dependent TIM barrel enzymes"/>
    <property type="match status" value="1"/>
</dbReference>
<dbReference type="PANTHER" id="PTHR43489">
    <property type="entry name" value="ISOMERASE"/>
    <property type="match status" value="1"/>
</dbReference>
<accession>A0ABX3ARU4</accession>
<dbReference type="InterPro" id="IPR013022">
    <property type="entry name" value="Xyl_isomerase-like_TIM-brl"/>
</dbReference>
<dbReference type="Pfam" id="PF01261">
    <property type="entry name" value="AP_endonuc_2"/>
    <property type="match status" value="1"/>
</dbReference>
<dbReference type="Proteomes" id="UP000095059">
    <property type="component" value="Unassembled WGS sequence"/>
</dbReference>
<gene>
    <name evidence="3" type="ORF">A1Q5_13505</name>
</gene>
<proteinExistence type="predicted"/>
<evidence type="ECO:0000256" key="1">
    <source>
        <dbReference type="ARBA" id="ARBA00023235"/>
    </source>
</evidence>
<protein>
    <submittedName>
        <fullName evidence="3">Xylose isomerase</fullName>
    </submittedName>
</protein>
<sequence>MISISNIAWDVAQDDDVAKVLNDYAVPYIDIAPPKYFDIPSQTEEKQILEIKHYWNSRGIEPIGMQALLFGTTGLNVFGSGKTQDLLLQHLTHICRIGSTLGAKKLVFGSPKNRDRSHLDDTQTLKISVDFFRRLGAIAESYGVVICLEPNPECYQANFMTNSVDTANIVRDVNHANIRMQLDIGAMNINNEDPSKIIKSVAPIIYHIHISEPQLAPLNKDNHYHKKAAEAIQAYLPEIPMTIEMLTSNSNSSIQQIRNAIELIQQVYRKI</sequence>
<feature type="domain" description="Xylose isomerase-like TIM barrel" evidence="2">
    <location>
        <begin position="39"/>
        <end position="248"/>
    </location>
</feature>
<name>A0ABX3ARU4_ALILO</name>
<comment type="caution">
    <text evidence="3">The sequence shown here is derived from an EMBL/GenBank/DDBJ whole genome shotgun (WGS) entry which is preliminary data.</text>
</comment>
<dbReference type="RefSeq" id="WP_017021500.1">
    <property type="nucleotide sequence ID" value="NZ_AJYJ02000133.1"/>
</dbReference>
<evidence type="ECO:0000259" key="2">
    <source>
        <dbReference type="Pfam" id="PF01261"/>
    </source>
</evidence>
<dbReference type="PANTHER" id="PTHR43489:SF7">
    <property type="entry name" value="3-DEHYDRO-D-GULOSIDE 4-EPIMERASE-RELATED"/>
    <property type="match status" value="1"/>
</dbReference>
<dbReference type="EMBL" id="AJYJ02000133">
    <property type="protein sequence ID" value="OEF10158.1"/>
    <property type="molecule type" value="Genomic_DNA"/>
</dbReference>